<dbReference type="PANTHER" id="PTHR31901">
    <property type="entry name" value="GH3 DOMAIN-CONTAINING PROTEIN"/>
    <property type="match status" value="1"/>
</dbReference>
<accession>A0A0D8ZTW8</accession>
<dbReference type="AlphaFoldDB" id="A0A0D8ZTW8"/>
<reference evidence="3 4" key="1">
    <citation type="submission" date="2015-02" db="EMBL/GenBank/DDBJ databases">
        <title>Draft genome of a novel marine cyanobacterium (Chroococcales) isolated from South Atlantic Ocean.</title>
        <authorList>
            <person name="Rigonato J."/>
            <person name="Alvarenga D.O."/>
            <person name="Branco L.H."/>
            <person name="Varani A.M."/>
            <person name="Brandini F.P."/>
            <person name="Fiore M.F."/>
        </authorList>
    </citation>
    <scope>NUCLEOTIDE SEQUENCE [LARGE SCALE GENOMIC DNA]</scope>
    <source>
        <strain evidence="3 4">CENA595</strain>
    </source>
</reference>
<dbReference type="InterPro" id="IPR055378">
    <property type="entry name" value="GH3_C"/>
</dbReference>
<evidence type="ECO:0000259" key="2">
    <source>
        <dbReference type="Pfam" id="PF23572"/>
    </source>
</evidence>
<organism evidence="3 4">
    <name type="scientific">Aliterella atlantica CENA595</name>
    <dbReference type="NCBI Taxonomy" id="1618023"/>
    <lineage>
        <taxon>Bacteria</taxon>
        <taxon>Bacillati</taxon>
        <taxon>Cyanobacteriota</taxon>
        <taxon>Cyanophyceae</taxon>
        <taxon>Chroococcidiopsidales</taxon>
        <taxon>Aliterellaceae</taxon>
        <taxon>Aliterella</taxon>
    </lineage>
</organism>
<dbReference type="InterPro" id="IPR004993">
    <property type="entry name" value="GH3"/>
</dbReference>
<evidence type="ECO:0000259" key="1">
    <source>
        <dbReference type="Pfam" id="PF23571"/>
    </source>
</evidence>
<feature type="domain" description="GH3 C-terminal" evidence="2">
    <location>
        <begin position="430"/>
        <end position="542"/>
    </location>
</feature>
<dbReference type="PANTHER" id="PTHR31901:SF9">
    <property type="entry name" value="GH3 DOMAIN-CONTAINING PROTEIN"/>
    <property type="match status" value="1"/>
</dbReference>
<dbReference type="RefSeq" id="WP_045054638.1">
    <property type="nucleotide sequence ID" value="NZ_CAWMDP010000042.1"/>
</dbReference>
<proteinExistence type="predicted"/>
<dbReference type="EMBL" id="JYON01000009">
    <property type="protein sequence ID" value="KJH71832.1"/>
    <property type="molecule type" value="Genomic_DNA"/>
</dbReference>
<sequence length="561" mass="63776">MANFFLPLLTAVASRVKDNFIQQTRRTSQVQEQYLQQLLLAYRDTELGREYKLREIKTIDQFCDRIPVLPYSSYESYTERIAEGQQNVLTSDRVLYLNLTSGSTGTKKLIPVTKRFQNSLRQANLASIGFLDEALRSQGRQFGKLLATNSVQLLGRTSGSIDYGPASVGVLRMGKFVYEQLFAHPYETLQPAESLARHYICLLFALSDPNLCGIGANFPMLVLRTCNYLEKYAEDLIQDLQAGTIASWLKLEPEIRTKLEQKWSKQPDRAAQLREIFKNAGKLTPKLAWKNLSFVATARGGTSDFYFQRFPSYFGDTPGFGAVYSSAEGTFGINHALNNDGSILAITSGFFEFIPQDQWEAEQPQTLLATEVKVGELYRILMTNYSGFYRYDIGDVVEVVGFYEQAPLIVFRYRRGGLLSSTTEKTTEFHVTQVMQTLQQEFNLPLEDFCFTLSDDVIPARYLINIELAPSQKLGNPQEFLARCDRQLQAIHTSYAVKRRDQVPPPRLRILALGSFAIVRQRQLQKGIPDSQLKFPHINEDRNFLSGLVVEQEIKLVEDLD</sequence>
<dbReference type="Proteomes" id="UP000032452">
    <property type="component" value="Unassembled WGS sequence"/>
</dbReference>
<comment type="caution">
    <text evidence="3">The sequence shown here is derived from an EMBL/GenBank/DDBJ whole genome shotgun (WGS) entry which is preliminary data.</text>
</comment>
<feature type="domain" description="GH3 middle" evidence="1">
    <location>
        <begin position="343"/>
        <end position="414"/>
    </location>
</feature>
<dbReference type="InterPro" id="IPR055377">
    <property type="entry name" value="GH3_M"/>
</dbReference>
<dbReference type="Pfam" id="PF23572">
    <property type="entry name" value="GH3_C"/>
    <property type="match status" value="1"/>
</dbReference>
<dbReference type="PATRIC" id="fig|1618023.3.peg.3895"/>
<evidence type="ECO:0000313" key="3">
    <source>
        <dbReference type="EMBL" id="KJH71832.1"/>
    </source>
</evidence>
<protein>
    <submittedName>
        <fullName evidence="3">GH3 auxin-responsive promoter</fullName>
    </submittedName>
</protein>
<dbReference type="GO" id="GO:0016881">
    <property type="term" value="F:acid-amino acid ligase activity"/>
    <property type="evidence" value="ECO:0007669"/>
    <property type="project" value="TreeGrafter"/>
</dbReference>
<dbReference type="STRING" id="1618023.UH38_10635"/>
<evidence type="ECO:0000313" key="4">
    <source>
        <dbReference type="Proteomes" id="UP000032452"/>
    </source>
</evidence>
<name>A0A0D8ZTW8_9CYAN</name>
<dbReference type="GO" id="GO:0005737">
    <property type="term" value="C:cytoplasm"/>
    <property type="evidence" value="ECO:0007669"/>
    <property type="project" value="TreeGrafter"/>
</dbReference>
<keyword evidence="4" id="KW-1185">Reference proteome</keyword>
<dbReference type="OrthoDB" id="614636at2"/>
<dbReference type="Pfam" id="PF23571">
    <property type="entry name" value="GH3_M"/>
    <property type="match status" value="1"/>
</dbReference>
<gene>
    <name evidence="3" type="ORF">UH38_10635</name>
</gene>
<dbReference type="Pfam" id="PF03321">
    <property type="entry name" value="GH3"/>
    <property type="match status" value="1"/>
</dbReference>